<dbReference type="EC" id="2.3.1.16" evidence="7"/>
<keyword evidence="2 4" id="KW-0808">Transferase</keyword>
<dbReference type="InterPro" id="IPR020617">
    <property type="entry name" value="Thiolase_C"/>
</dbReference>
<evidence type="ECO:0000313" key="8">
    <source>
        <dbReference type="Proteomes" id="UP000397656"/>
    </source>
</evidence>
<dbReference type="InterPro" id="IPR020616">
    <property type="entry name" value="Thiolase_N"/>
</dbReference>
<evidence type="ECO:0000259" key="6">
    <source>
        <dbReference type="Pfam" id="PF02803"/>
    </source>
</evidence>
<dbReference type="AlphaFoldDB" id="A0A643G238"/>
<name>A0A643G238_9BURK</name>
<evidence type="ECO:0000256" key="1">
    <source>
        <dbReference type="ARBA" id="ARBA00010982"/>
    </source>
</evidence>
<feature type="domain" description="Thiolase C-terminal" evidence="6">
    <location>
        <begin position="279"/>
        <end position="396"/>
    </location>
</feature>
<dbReference type="CDD" id="cd00751">
    <property type="entry name" value="thiolase"/>
    <property type="match status" value="1"/>
</dbReference>
<dbReference type="NCBIfam" id="TIGR01930">
    <property type="entry name" value="AcCoA-C-Actrans"/>
    <property type="match status" value="1"/>
</dbReference>
<dbReference type="GeneID" id="98406831"/>
<evidence type="ECO:0000259" key="5">
    <source>
        <dbReference type="Pfam" id="PF00108"/>
    </source>
</evidence>
<dbReference type="Pfam" id="PF00108">
    <property type="entry name" value="Thiolase_N"/>
    <property type="match status" value="1"/>
</dbReference>
<organism evidence="7 8">
    <name type="scientific">Cupriavidus basilensis</name>
    <dbReference type="NCBI Taxonomy" id="68895"/>
    <lineage>
        <taxon>Bacteria</taxon>
        <taxon>Pseudomonadati</taxon>
        <taxon>Pseudomonadota</taxon>
        <taxon>Betaproteobacteria</taxon>
        <taxon>Burkholderiales</taxon>
        <taxon>Burkholderiaceae</taxon>
        <taxon>Cupriavidus</taxon>
    </lineage>
</organism>
<accession>A0A643G238</accession>
<dbReference type="Gene3D" id="3.40.47.10">
    <property type="match status" value="2"/>
</dbReference>
<dbReference type="PIRSF" id="PIRSF000429">
    <property type="entry name" value="Ac-CoA_Ac_transf"/>
    <property type="match status" value="1"/>
</dbReference>
<evidence type="ECO:0000256" key="4">
    <source>
        <dbReference type="RuleBase" id="RU003557"/>
    </source>
</evidence>
<dbReference type="InterPro" id="IPR002155">
    <property type="entry name" value="Thiolase"/>
</dbReference>
<dbReference type="SUPFAM" id="SSF53901">
    <property type="entry name" value="Thiolase-like"/>
    <property type="match status" value="2"/>
</dbReference>
<reference evidence="7 8" key="1">
    <citation type="submission" date="2020-10" db="EMBL/GenBank/DDBJ databases">
        <title>Complete genome sequence of Cupriavidus basilensis CCUG 49340T.</title>
        <authorList>
            <person name="Salva-Serra F."/>
            <person name="Donoso R.A."/>
            <person name="Cho K.H."/>
            <person name="Yoo J.A."/>
            <person name="Lee K."/>
            <person name="Yoon S.-H."/>
            <person name="Perez-Pantoja D."/>
            <person name="Moore E.R.B."/>
        </authorList>
    </citation>
    <scope>NUCLEOTIDE SEQUENCE [LARGE SCALE GENOMIC DNA]</scope>
    <source>
        <strain evidence="8">CCUG 49340</strain>
        <plasmid evidence="7 8">pRK1-2</plasmid>
    </source>
</reference>
<dbReference type="InterPro" id="IPR016039">
    <property type="entry name" value="Thiolase-like"/>
</dbReference>
<keyword evidence="3 4" id="KW-0012">Acyltransferase</keyword>
<comment type="similarity">
    <text evidence="1 4">Belongs to the thiolase-like superfamily. Thiolase family.</text>
</comment>
<dbReference type="EMBL" id="CP062806">
    <property type="protein sequence ID" value="QOT82136.1"/>
    <property type="molecule type" value="Genomic_DNA"/>
</dbReference>
<geneLocation type="plasmid" evidence="7 8">
    <name>pRK1-2</name>
</geneLocation>
<keyword evidence="7" id="KW-0614">Plasmid</keyword>
<proteinExistence type="inferred from homology"/>
<protein>
    <submittedName>
        <fullName evidence="7">Acetyl-CoA C-acyltransferase</fullName>
        <ecNumber evidence="7">2.3.1.16</ecNumber>
    </submittedName>
</protein>
<feature type="domain" description="Thiolase N-terminal" evidence="5">
    <location>
        <begin position="4"/>
        <end position="226"/>
    </location>
</feature>
<dbReference type="Pfam" id="PF02803">
    <property type="entry name" value="Thiolase_C"/>
    <property type="match status" value="1"/>
</dbReference>
<sequence>MDAFIVDAVRSPRGQARAGGALAGVKPVHLLAQVYEAVAARAGVDTGAVEDAMIGCVSQTGEQGSNIGKIAALYAGWSPAMPAATINRFCSSGLSAVGLAALQAAASDGLAVGGGVEMMSRVPMFSDNGAWRNDPEIAEATHFMSPGIGADLVATRHGISREACDAYAALSQQRAASARETGRFAASLVPVRDMAGTVVLAQDETIRAGTTVGTLAAMQPAFAAEGDAGGDAMLLRHFPDLDAVQHVHHAGNSPCMADGAALVLLASRQALQRHGLRARARILAVADACVPFVQTGAVEATRKVLDRAGLTLSDIDLFEVRDSFAAVTLHYVRTLGIDMERFNVNGSSIALGHPMGATGAMLVGAALDELERIDGRRAVVAIPGAAGVAVAMIIERAQ</sequence>
<dbReference type="GO" id="GO:0003988">
    <property type="term" value="F:acetyl-CoA C-acyltransferase activity"/>
    <property type="evidence" value="ECO:0007669"/>
    <property type="project" value="UniProtKB-EC"/>
</dbReference>
<evidence type="ECO:0000313" key="7">
    <source>
        <dbReference type="EMBL" id="QOT82136.1"/>
    </source>
</evidence>
<evidence type="ECO:0000256" key="2">
    <source>
        <dbReference type="ARBA" id="ARBA00022679"/>
    </source>
</evidence>
<dbReference type="RefSeq" id="WP_150984748.1">
    <property type="nucleotide sequence ID" value="NZ_CP062806.1"/>
</dbReference>
<gene>
    <name evidence="7" type="ORF">F7R26_038330</name>
</gene>
<dbReference type="Proteomes" id="UP000397656">
    <property type="component" value="Plasmid pRK1-2"/>
</dbReference>
<evidence type="ECO:0000256" key="3">
    <source>
        <dbReference type="ARBA" id="ARBA00023315"/>
    </source>
</evidence>
<dbReference type="PANTHER" id="PTHR43365">
    <property type="entry name" value="BLR7806 PROTEIN"/>
    <property type="match status" value="1"/>
</dbReference>
<dbReference type="PANTHER" id="PTHR43365:SF1">
    <property type="entry name" value="ACETYL-COA C-ACYLTRANSFERASE"/>
    <property type="match status" value="1"/>
</dbReference>